<dbReference type="CDD" id="cd07821">
    <property type="entry name" value="PYR_PYL_RCAR_like"/>
    <property type="match status" value="1"/>
</dbReference>
<dbReference type="EMBL" id="BOMP01000010">
    <property type="protein sequence ID" value="GIE37801.1"/>
    <property type="molecule type" value="Genomic_DNA"/>
</dbReference>
<dbReference type="EMBL" id="JACHNC010000001">
    <property type="protein sequence ID" value="MBB4753268.1"/>
    <property type="molecule type" value="Genomic_DNA"/>
</dbReference>
<keyword evidence="4" id="KW-1185">Reference proteome</keyword>
<dbReference type="InterPro" id="IPR023393">
    <property type="entry name" value="START-like_dom_sf"/>
</dbReference>
<evidence type="ECO:0000313" key="1">
    <source>
        <dbReference type="EMBL" id="GIE37801.1"/>
    </source>
</evidence>
<dbReference type="SUPFAM" id="SSF55961">
    <property type="entry name" value="Bet v1-like"/>
    <property type="match status" value="1"/>
</dbReference>
<protein>
    <recommendedName>
        <fullName evidence="5">Polyketide cyclase</fullName>
    </recommendedName>
</protein>
<reference evidence="1 4" key="2">
    <citation type="submission" date="2021-01" db="EMBL/GenBank/DDBJ databases">
        <title>Whole genome shotgun sequence of Actinoplanes lobatus NBRC 12513.</title>
        <authorList>
            <person name="Komaki H."/>
            <person name="Tamura T."/>
        </authorList>
    </citation>
    <scope>NUCLEOTIDE SEQUENCE [LARGE SCALE GENOMIC DNA]</scope>
    <source>
        <strain evidence="1 4">NBRC 12513</strain>
    </source>
</reference>
<dbReference type="RefSeq" id="WP_188124990.1">
    <property type="nucleotide sequence ID" value="NZ_BOMP01000010.1"/>
</dbReference>
<dbReference type="AlphaFoldDB" id="A0A7W7HMI6"/>
<accession>A0A7W7HMI6</accession>
<gene>
    <name evidence="1" type="ORF">Alo02nite_06990</name>
    <name evidence="2" type="ORF">BJ964_007429</name>
</gene>
<evidence type="ECO:0000313" key="2">
    <source>
        <dbReference type="EMBL" id="MBB4753268.1"/>
    </source>
</evidence>
<dbReference type="Pfam" id="PF10604">
    <property type="entry name" value="Polyketide_cyc2"/>
    <property type="match status" value="1"/>
</dbReference>
<dbReference type="Proteomes" id="UP000590511">
    <property type="component" value="Unassembled WGS sequence"/>
</dbReference>
<organism evidence="2 3">
    <name type="scientific">Actinoplanes lobatus</name>
    <dbReference type="NCBI Taxonomy" id="113568"/>
    <lineage>
        <taxon>Bacteria</taxon>
        <taxon>Bacillati</taxon>
        <taxon>Actinomycetota</taxon>
        <taxon>Actinomycetes</taxon>
        <taxon>Micromonosporales</taxon>
        <taxon>Micromonosporaceae</taxon>
        <taxon>Actinoplanes</taxon>
    </lineage>
</organism>
<evidence type="ECO:0008006" key="5">
    <source>
        <dbReference type="Google" id="ProtNLM"/>
    </source>
</evidence>
<dbReference type="Proteomes" id="UP000631312">
    <property type="component" value="Unassembled WGS sequence"/>
</dbReference>
<reference evidence="2 3" key="1">
    <citation type="submission" date="2020-08" db="EMBL/GenBank/DDBJ databases">
        <title>Sequencing the genomes of 1000 actinobacteria strains.</title>
        <authorList>
            <person name="Klenk H.-P."/>
        </authorList>
    </citation>
    <scope>NUCLEOTIDE SEQUENCE [LARGE SCALE GENOMIC DNA]</scope>
    <source>
        <strain evidence="2 3">DSM 43150</strain>
    </source>
</reference>
<name>A0A7W7HMI6_9ACTN</name>
<evidence type="ECO:0000313" key="3">
    <source>
        <dbReference type="Proteomes" id="UP000590511"/>
    </source>
</evidence>
<evidence type="ECO:0000313" key="4">
    <source>
        <dbReference type="Proteomes" id="UP000631312"/>
    </source>
</evidence>
<dbReference type="Gene3D" id="3.30.530.20">
    <property type="match status" value="1"/>
</dbReference>
<dbReference type="InterPro" id="IPR019587">
    <property type="entry name" value="Polyketide_cyclase/dehydratase"/>
</dbReference>
<proteinExistence type="predicted"/>
<sequence length="139" mass="15618">MATVRVDAVLSVPVQQVWEAVADVGAVHQRMLPRRVLNVRLDGDHRILTMPDGVEVRELIVAVDHELRRMAYTVVEGQRMPLTYHHASFQVFEDEAGSRLVWQTDVLPHAMAAHVRPRVEVGIREIRDVIEAAAVSAQS</sequence>
<comment type="caution">
    <text evidence="2">The sequence shown here is derived from an EMBL/GenBank/DDBJ whole genome shotgun (WGS) entry which is preliminary data.</text>
</comment>